<dbReference type="InterPro" id="IPR009506">
    <property type="entry name" value="YjiS-like"/>
</dbReference>
<evidence type="ECO:0000259" key="1">
    <source>
        <dbReference type="Pfam" id="PF06568"/>
    </source>
</evidence>
<dbReference type="STRING" id="216142.LT40_15330"/>
<evidence type="ECO:0000313" key="3">
    <source>
        <dbReference type="Proteomes" id="UP000029499"/>
    </source>
</evidence>
<protein>
    <recommendedName>
        <fullName evidence="1">YjiS-like domain-containing protein</fullName>
    </recommendedName>
</protein>
<dbReference type="eggNOG" id="COG5457">
    <property type="taxonomic scope" value="Bacteria"/>
</dbReference>
<dbReference type="Pfam" id="PF06568">
    <property type="entry name" value="YjiS-like"/>
    <property type="match status" value="1"/>
</dbReference>
<dbReference type="RefSeq" id="WP_043191708.1">
    <property type="nucleotide sequence ID" value="NZ_CP009533.1"/>
</dbReference>
<keyword evidence="3" id="KW-1185">Reference proteome</keyword>
<dbReference type="HOGENOM" id="CLU_184490_0_0_6"/>
<name>A0A089ZR33_9PSED</name>
<sequence length="77" mass="9057">MKGQTVNACASHGCCTQSEPVRLFVNPWKRIARWYELTRQRHQLEQMSDAGLKDLGLSRADIYKEIERPFWDDPFCK</sequence>
<gene>
    <name evidence="2" type="ORF">LT40_15330</name>
</gene>
<evidence type="ECO:0000313" key="2">
    <source>
        <dbReference type="EMBL" id="AIS18681.1"/>
    </source>
</evidence>
<dbReference type="OrthoDB" id="7306802at2"/>
<organism evidence="2 3">
    <name type="scientific">Pseudomonas rhizosphaerae</name>
    <dbReference type="NCBI Taxonomy" id="216142"/>
    <lineage>
        <taxon>Bacteria</taxon>
        <taxon>Pseudomonadati</taxon>
        <taxon>Pseudomonadota</taxon>
        <taxon>Gammaproteobacteria</taxon>
        <taxon>Pseudomonadales</taxon>
        <taxon>Pseudomonadaceae</taxon>
        <taxon>Pseudomonas</taxon>
    </lineage>
</organism>
<proteinExistence type="predicted"/>
<dbReference type="KEGG" id="prh:LT40_15330"/>
<feature type="domain" description="YjiS-like" evidence="1">
    <location>
        <begin position="28"/>
        <end position="63"/>
    </location>
</feature>
<reference evidence="2 3" key="1">
    <citation type="journal article" date="2015" name="J. Biotechnol.">
        <title>Complete genome sequence of Pseudomonas rhizosphaerae IH5T (=DSM 16299T), a phosphate-solubilizing rhizobacterium for bacterial biofertilizer.</title>
        <authorList>
            <person name="Kwak Y."/>
            <person name="Jung B.K."/>
            <person name="Shin J.H."/>
        </authorList>
    </citation>
    <scope>NUCLEOTIDE SEQUENCE [LARGE SCALE GENOMIC DNA]</scope>
    <source>
        <strain evidence="2">DSM 16299</strain>
    </source>
</reference>
<accession>A0A089ZR33</accession>
<dbReference type="EMBL" id="CP009533">
    <property type="protein sequence ID" value="AIS18681.1"/>
    <property type="molecule type" value="Genomic_DNA"/>
</dbReference>
<dbReference type="Proteomes" id="UP000029499">
    <property type="component" value="Chromosome"/>
</dbReference>
<dbReference type="AlphaFoldDB" id="A0A089ZR33"/>